<dbReference type="AlphaFoldDB" id="A0A927GFS6"/>
<keyword evidence="1" id="KW-0812">Transmembrane</keyword>
<organism evidence="2 3">
    <name type="scientific">Spirosoma validum</name>
    <dbReference type="NCBI Taxonomy" id="2771355"/>
    <lineage>
        <taxon>Bacteria</taxon>
        <taxon>Pseudomonadati</taxon>
        <taxon>Bacteroidota</taxon>
        <taxon>Cytophagia</taxon>
        <taxon>Cytophagales</taxon>
        <taxon>Cytophagaceae</taxon>
        <taxon>Spirosoma</taxon>
    </lineage>
</organism>
<feature type="transmembrane region" description="Helical" evidence="1">
    <location>
        <begin position="14"/>
        <end position="34"/>
    </location>
</feature>
<name>A0A927GFS6_9BACT</name>
<gene>
    <name evidence="2" type="ORF">IC230_24745</name>
</gene>
<sequence>MHPNLSHLYEETPVWLNASMVAITILTVGTLYVAIRRAAAISATRFLLVSISWMTVLGLLAYNHFFQQLNAVPPRFILVIGPPLLLIGSFFVTEKGRYWIRQLPLSVMTLLHTVRLPVELTLYGLYLHQQIPQLMTFDGRNLDILAGLTAPIVAYFAFCRRQLSARWLLLWNVLALGLVINIVVQAILSAPLPFQQMAFDQPNVAVLKAPYVWLPGVIVPIVLFSHAVAIHRLVKEFVSKQIPS</sequence>
<evidence type="ECO:0000256" key="1">
    <source>
        <dbReference type="SAM" id="Phobius"/>
    </source>
</evidence>
<dbReference type="RefSeq" id="WP_191041757.1">
    <property type="nucleotide sequence ID" value="NZ_JACXAA010000011.1"/>
</dbReference>
<dbReference type="EMBL" id="JACXAA010000011">
    <property type="protein sequence ID" value="MBD2756129.1"/>
    <property type="molecule type" value="Genomic_DNA"/>
</dbReference>
<comment type="caution">
    <text evidence="2">The sequence shown here is derived from an EMBL/GenBank/DDBJ whole genome shotgun (WGS) entry which is preliminary data.</text>
</comment>
<feature type="transmembrane region" description="Helical" evidence="1">
    <location>
        <begin position="46"/>
        <end position="66"/>
    </location>
</feature>
<evidence type="ECO:0000313" key="3">
    <source>
        <dbReference type="Proteomes" id="UP000653797"/>
    </source>
</evidence>
<accession>A0A927GFS6</accession>
<protein>
    <submittedName>
        <fullName evidence="2">Uncharacterized protein</fullName>
    </submittedName>
</protein>
<feature type="transmembrane region" description="Helical" evidence="1">
    <location>
        <begin position="72"/>
        <end position="93"/>
    </location>
</feature>
<feature type="transmembrane region" description="Helical" evidence="1">
    <location>
        <begin position="212"/>
        <end position="234"/>
    </location>
</feature>
<dbReference type="Proteomes" id="UP000653797">
    <property type="component" value="Unassembled WGS sequence"/>
</dbReference>
<evidence type="ECO:0000313" key="2">
    <source>
        <dbReference type="EMBL" id="MBD2756129.1"/>
    </source>
</evidence>
<feature type="transmembrane region" description="Helical" evidence="1">
    <location>
        <begin position="170"/>
        <end position="192"/>
    </location>
</feature>
<keyword evidence="1" id="KW-0472">Membrane</keyword>
<reference evidence="2" key="1">
    <citation type="submission" date="2020-09" db="EMBL/GenBank/DDBJ databases">
        <authorList>
            <person name="Kim M.K."/>
        </authorList>
    </citation>
    <scope>NUCLEOTIDE SEQUENCE</scope>
    <source>
        <strain evidence="2">BT704</strain>
    </source>
</reference>
<proteinExistence type="predicted"/>
<keyword evidence="1" id="KW-1133">Transmembrane helix</keyword>
<keyword evidence="3" id="KW-1185">Reference proteome</keyword>